<keyword evidence="3 8" id="KW-0732">Signal</keyword>
<protein>
    <recommendedName>
        <fullName evidence="9">Pentraxin (PTX) domain-containing protein</fullName>
    </recommendedName>
</protein>
<dbReference type="Pfam" id="PF13385">
    <property type="entry name" value="Laminin_G_3"/>
    <property type="match status" value="1"/>
</dbReference>
<dbReference type="EMBL" id="JADXDR010000084">
    <property type="protein sequence ID" value="KAI7840134.1"/>
    <property type="molecule type" value="Genomic_DNA"/>
</dbReference>
<keyword evidence="7" id="KW-0325">Glycoprotein</keyword>
<reference evidence="10" key="1">
    <citation type="submission" date="2020-11" db="EMBL/GenBank/DDBJ databases">
        <title>Chlorella ohadii genome sequencing and assembly.</title>
        <authorList>
            <person name="Murik O."/>
            <person name="Treves H."/>
            <person name="Kedem I."/>
            <person name="Shotland Y."/>
            <person name="Kaplan A."/>
        </authorList>
    </citation>
    <scope>NUCLEOTIDE SEQUENCE</scope>
    <source>
        <strain evidence="10">1</strain>
    </source>
</reference>
<name>A0AAD5DTJ1_9CHLO</name>
<gene>
    <name evidence="10" type="ORF">COHA_006173</name>
</gene>
<dbReference type="SMART" id="SM00159">
    <property type="entry name" value="PTX"/>
    <property type="match status" value="1"/>
</dbReference>
<dbReference type="InterPro" id="IPR013320">
    <property type="entry name" value="ConA-like_dom_sf"/>
</dbReference>
<dbReference type="Gene3D" id="3.30.559.10">
    <property type="entry name" value="Chloramphenicol acetyltransferase-like domain"/>
    <property type="match status" value="2"/>
</dbReference>
<dbReference type="InterPro" id="IPR001759">
    <property type="entry name" value="PTX_dom"/>
</dbReference>
<evidence type="ECO:0000256" key="3">
    <source>
        <dbReference type="ARBA" id="ARBA00022729"/>
    </source>
</evidence>
<dbReference type="InterPro" id="IPR011936">
    <property type="entry name" value="Myxo_disulph_rpt"/>
</dbReference>
<evidence type="ECO:0000256" key="5">
    <source>
        <dbReference type="ARBA" id="ARBA00022837"/>
    </source>
</evidence>
<dbReference type="SUPFAM" id="SSF52777">
    <property type="entry name" value="CoA-dependent acyltransferases"/>
    <property type="match status" value="1"/>
</dbReference>
<evidence type="ECO:0000256" key="2">
    <source>
        <dbReference type="ARBA" id="ARBA00022723"/>
    </source>
</evidence>
<feature type="chain" id="PRO_5042208764" description="Pentraxin (PTX) domain-containing protein" evidence="8">
    <location>
        <begin position="31"/>
        <end position="1378"/>
    </location>
</feature>
<proteinExistence type="predicted"/>
<dbReference type="PANTHER" id="PTHR19277:SF125">
    <property type="entry name" value="B6"/>
    <property type="match status" value="1"/>
</dbReference>
<comment type="cofactor">
    <cofactor evidence="1">
        <name>Ca(2+)</name>
        <dbReference type="ChEBI" id="CHEBI:29108"/>
    </cofactor>
</comment>
<sequence>MGPPPRPLWAAWAPVAALLCAAALLPPAAADISRPGGAGHALLFSDHGVVIEGFKDLASDAFTFEAWLSTTDYCHPSAIFSYALDSKAESQSQRTADFNHFVIFDPARLAACHDFEYIDLMPDPNGVSCYAHFNATPKMPSFVERDGRWHHLAVTWTAAGNGLTQVGRGQGYHGLMDEVRLWRVARSQADILAHMRDSTGLDNNKDLAAYWKFNDPELNGIYRETLMAKDSSGRGNDLRLVTLPVARKETIEKLSACLISACRPAPPCPRPAQQGSSRLEAGAMAFRNNYAMQQAFSGMPDRDITVEFWARTPAYSARNSTPASYSEFLSFAAYARDESGPSSTVFLDDAILIEKYLDEYQGSHWIDYETFSTRGSISVHINANREGNGKRFDHWIDYAVGCCPDTLATDETATSSARVDNLWHHVAVTWHWESGEVKLYFDGQERQPFWVSRAGEVQARNPDRGGVDSHIAARTNRNTNGSLVLGQVQDCFGGCFSPQYALHGDLAQLRIWDRVLTKEDVAAGMFTADPPNKQGLAAAYSFGPEDVEKTADGRGHIRDGHGGGANPLLLGADAPSWVYSTAPLAQPDGKPVAGPTPGSAGHAMFLSDQQVLILKNFKDMPADEITVEFWMRSTDTCRKGVPFSYAAQGSEYEKADNAFLLFNYNSWGVSVMEDEGGLSDHLSGLASTDGRWHHIAMTWRSYDGQVKLYDNGREVWSVVRGRGKRLPPGGTLVVGREQDCEGGCFDSDPGKPSAAGDVQEDWQQEYGSQDFFGTIDEMRVWSKARTQQQIQDGMRANLFRKGVTGQSFDAPGVDPHDPDLVAYWNFDEGEGWTVHDITGKGHDLHAVETPRWEVVRWLSVCGNGVLEGLEECDDGDTDDGDGCSASCMLEVVSRELVQPTGEAACSGETLLSAYDALTLTTATVRAWGFRGARMDASALAAALRATVTDLPFLAGRLVGLSLWDPRLGAVSIRHTGAGALLTVIETDEAGVDCMGPDTWPRSGMTIQDPAVPFWIEPLDVGRRLLAGEEPLMKVRLTKLADGDILAITLSHVITDGMRWPALAAHLAARYRQAVAQRQLGIELPENAAELLQPCDRRLLCAANMAGELLWDDAAAASSAAAAAAPRVGPSLYGAWQLAKLFVADSRQQMELLILHLPQQQVAALKALAAGCNPQVTTGDAVQAAAGLLLHAVLGRPLLPVAPHAMAVMVQLPTPKDYFGNAVHMLRVKLPAGTPQPDPADASGALQALAAAIRRATAAFRGSLEEQLKVMADTEALVDAPVHHTLSWLAANRMPLLTCTTNYVPAASGIHLGLGQEATYSFGMTTPRARDMALIRPAVQPYSAGLFMQLCVSPEQAAELRRSPLLPALLPLACWVGAS</sequence>
<dbReference type="GO" id="GO:0046872">
    <property type="term" value="F:metal ion binding"/>
    <property type="evidence" value="ECO:0007669"/>
    <property type="project" value="UniProtKB-KW"/>
</dbReference>
<keyword evidence="5" id="KW-0106">Calcium</keyword>
<evidence type="ECO:0000313" key="10">
    <source>
        <dbReference type="EMBL" id="KAI7840134.1"/>
    </source>
</evidence>
<dbReference type="PANTHER" id="PTHR19277">
    <property type="entry name" value="PENTRAXIN"/>
    <property type="match status" value="1"/>
</dbReference>
<evidence type="ECO:0000256" key="8">
    <source>
        <dbReference type="SAM" id="SignalP"/>
    </source>
</evidence>
<dbReference type="Proteomes" id="UP001205105">
    <property type="component" value="Unassembled WGS sequence"/>
</dbReference>
<keyword evidence="11" id="KW-1185">Reference proteome</keyword>
<evidence type="ECO:0000256" key="6">
    <source>
        <dbReference type="ARBA" id="ARBA00023157"/>
    </source>
</evidence>
<evidence type="ECO:0000256" key="4">
    <source>
        <dbReference type="ARBA" id="ARBA00022737"/>
    </source>
</evidence>
<dbReference type="SUPFAM" id="SSF49899">
    <property type="entry name" value="Concanavalin A-like lectins/glucanases"/>
    <property type="match status" value="3"/>
</dbReference>
<dbReference type="NCBIfam" id="TIGR02232">
    <property type="entry name" value="myxo_disulf_rpt"/>
    <property type="match status" value="1"/>
</dbReference>
<dbReference type="PROSITE" id="PS51828">
    <property type="entry name" value="PTX_2"/>
    <property type="match status" value="1"/>
</dbReference>
<keyword evidence="4" id="KW-0677">Repeat</keyword>
<feature type="domain" description="Pentraxin (PTX)" evidence="9">
    <location>
        <begin position="597"/>
        <end position="822"/>
    </location>
</feature>
<evidence type="ECO:0000313" key="11">
    <source>
        <dbReference type="Proteomes" id="UP001205105"/>
    </source>
</evidence>
<dbReference type="InterPro" id="IPR051360">
    <property type="entry name" value="Neuronal_Pentraxin_Related"/>
</dbReference>
<keyword evidence="6" id="KW-1015">Disulfide bond</keyword>
<comment type="caution">
    <text evidence="10">The sequence shown here is derived from an EMBL/GenBank/DDBJ whole genome shotgun (WGS) entry which is preliminary data.</text>
</comment>
<evidence type="ECO:0000256" key="1">
    <source>
        <dbReference type="ARBA" id="ARBA00001913"/>
    </source>
</evidence>
<keyword evidence="2" id="KW-0479">Metal-binding</keyword>
<organism evidence="10 11">
    <name type="scientific">Chlorella ohadii</name>
    <dbReference type="NCBI Taxonomy" id="2649997"/>
    <lineage>
        <taxon>Eukaryota</taxon>
        <taxon>Viridiplantae</taxon>
        <taxon>Chlorophyta</taxon>
        <taxon>core chlorophytes</taxon>
        <taxon>Trebouxiophyceae</taxon>
        <taxon>Chlorellales</taxon>
        <taxon>Chlorellaceae</taxon>
        <taxon>Chlorella clade</taxon>
        <taxon>Chlorella</taxon>
    </lineage>
</organism>
<dbReference type="Pfam" id="PF00354">
    <property type="entry name" value="Pentaxin"/>
    <property type="match status" value="1"/>
</dbReference>
<dbReference type="Gene3D" id="2.60.120.200">
    <property type="match status" value="4"/>
</dbReference>
<evidence type="ECO:0000256" key="7">
    <source>
        <dbReference type="ARBA" id="ARBA00023180"/>
    </source>
</evidence>
<accession>A0AAD5DTJ1</accession>
<dbReference type="InterPro" id="IPR023213">
    <property type="entry name" value="CAT-like_dom_sf"/>
</dbReference>
<evidence type="ECO:0000259" key="9">
    <source>
        <dbReference type="PROSITE" id="PS51828"/>
    </source>
</evidence>
<feature type="signal peptide" evidence="8">
    <location>
        <begin position="1"/>
        <end position="30"/>
    </location>
</feature>